<reference evidence="1 2" key="1">
    <citation type="journal article" date="2016" name="Mol. Biol. Evol.">
        <title>Comparative Genomics of Early-Diverging Mushroom-Forming Fungi Provides Insights into the Origins of Lignocellulose Decay Capabilities.</title>
        <authorList>
            <person name="Nagy L.G."/>
            <person name="Riley R."/>
            <person name="Tritt A."/>
            <person name="Adam C."/>
            <person name="Daum C."/>
            <person name="Floudas D."/>
            <person name="Sun H."/>
            <person name="Yadav J.S."/>
            <person name="Pangilinan J."/>
            <person name="Larsson K.H."/>
            <person name="Matsuura K."/>
            <person name="Barry K."/>
            <person name="Labutti K."/>
            <person name="Kuo R."/>
            <person name="Ohm R.A."/>
            <person name="Bhattacharya S.S."/>
            <person name="Shirouzu T."/>
            <person name="Yoshinaga Y."/>
            <person name="Martin F.M."/>
            <person name="Grigoriev I.V."/>
            <person name="Hibbett D.S."/>
        </authorList>
    </citation>
    <scope>NUCLEOTIDE SEQUENCE [LARGE SCALE GENOMIC DNA]</scope>
    <source>
        <strain evidence="1 2">CBS 109695</strain>
    </source>
</reference>
<protein>
    <submittedName>
        <fullName evidence="1">Uncharacterized protein</fullName>
    </submittedName>
</protein>
<dbReference type="EMBL" id="KV417990">
    <property type="protein sequence ID" value="KZP03882.1"/>
    <property type="molecule type" value="Genomic_DNA"/>
</dbReference>
<accession>A0A167UF31</accession>
<evidence type="ECO:0000313" key="1">
    <source>
        <dbReference type="EMBL" id="KZP03882.1"/>
    </source>
</evidence>
<dbReference type="AlphaFoldDB" id="A0A167UF31"/>
<name>A0A167UF31_9AGAM</name>
<dbReference type="Proteomes" id="UP000076532">
    <property type="component" value="Unassembled WGS sequence"/>
</dbReference>
<keyword evidence="2" id="KW-1185">Reference proteome</keyword>
<gene>
    <name evidence="1" type="ORF">FIBSPDRAFT_879052</name>
</gene>
<evidence type="ECO:0000313" key="2">
    <source>
        <dbReference type="Proteomes" id="UP000076532"/>
    </source>
</evidence>
<dbReference type="PROSITE" id="PS51257">
    <property type="entry name" value="PROKAR_LIPOPROTEIN"/>
    <property type="match status" value="1"/>
</dbReference>
<proteinExistence type="predicted"/>
<organism evidence="1 2">
    <name type="scientific">Athelia psychrophila</name>
    <dbReference type="NCBI Taxonomy" id="1759441"/>
    <lineage>
        <taxon>Eukaryota</taxon>
        <taxon>Fungi</taxon>
        <taxon>Dikarya</taxon>
        <taxon>Basidiomycota</taxon>
        <taxon>Agaricomycotina</taxon>
        <taxon>Agaricomycetes</taxon>
        <taxon>Agaricomycetidae</taxon>
        <taxon>Atheliales</taxon>
        <taxon>Atheliaceae</taxon>
        <taxon>Athelia</taxon>
    </lineage>
</organism>
<sequence length="86" mass="9540">MSYPRRLHLNPPTLSSCISTVAHRLGPSTTPSYMTTRRRTIETSILDEASHDITERFEGQYRGKCHRAISPHVAALIAVHIAQAAS</sequence>